<feature type="compositionally biased region" description="Polar residues" evidence="1">
    <location>
        <begin position="229"/>
        <end position="239"/>
    </location>
</feature>
<protein>
    <recommendedName>
        <fullName evidence="2">Mtf2-like C-terminal domain-containing protein</fullName>
    </recommendedName>
</protein>
<evidence type="ECO:0000259" key="2">
    <source>
        <dbReference type="Pfam" id="PF19189"/>
    </source>
</evidence>
<accession>A0AA40DCA3</accession>
<dbReference type="PANTHER" id="PTHR39468:SF1">
    <property type="entry name" value="MTF2-LIKE C-TERMINAL DOMAIN-CONTAINING PROTEIN"/>
    <property type="match status" value="1"/>
</dbReference>
<dbReference type="Pfam" id="PF19189">
    <property type="entry name" value="Mtf2"/>
    <property type="match status" value="1"/>
</dbReference>
<feature type="compositionally biased region" description="Low complexity" evidence="1">
    <location>
        <begin position="48"/>
        <end position="68"/>
    </location>
</feature>
<gene>
    <name evidence="3" type="ORF">QBC41DRAFT_123021</name>
</gene>
<feature type="compositionally biased region" description="Low complexity" evidence="1">
    <location>
        <begin position="320"/>
        <end position="332"/>
    </location>
</feature>
<proteinExistence type="predicted"/>
<feature type="region of interest" description="Disordered" evidence="1">
    <location>
        <begin position="39"/>
        <end position="91"/>
    </location>
</feature>
<keyword evidence="4" id="KW-1185">Reference proteome</keyword>
<organism evidence="3 4">
    <name type="scientific">Cercophora samala</name>
    <dbReference type="NCBI Taxonomy" id="330535"/>
    <lineage>
        <taxon>Eukaryota</taxon>
        <taxon>Fungi</taxon>
        <taxon>Dikarya</taxon>
        <taxon>Ascomycota</taxon>
        <taxon>Pezizomycotina</taxon>
        <taxon>Sordariomycetes</taxon>
        <taxon>Sordariomycetidae</taxon>
        <taxon>Sordariales</taxon>
        <taxon>Lasiosphaeriaceae</taxon>
        <taxon>Cercophora</taxon>
    </lineage>
</organism>
<dbReference type="Proteomes" id="UP001174997">
    <property type="component" value="Unassembled WGS sequence"/>
</dbReference>
<dbReference type="AlphaFoldDB" id="A0AA40DCA3"/>
<feature type="region of interest" description="Disordered" evidence="1">
    <location>
        <begin position="306"/>
        <end position="332"/>
    </location>
</feature>
<evidence type="ECO:0000256" key="1">
    <source>
        <dbReference type="SAM" id="MobiDB-lite"/>
    </source>
</evidence>
<dbReference type="GO" id="GO:0005739">
    <property type="term" value="C:mitochondrion"/>
    <property type="evidence" value="ECO:0007669"/>
    <property type="project" value="InterPro"/>
</dbReference>
<feature type="compositionally biased region" description="Low complexity" evidence="1">
    <location>
        <begin position="125"/>
        <end position="134"/>
    </location>
</feature>
<feature type="domain" description="Mtf2-like C-terminal" evidence="2">
    <location>
        <begin position="269"/>
        <end position="443"/>
    </location>
</feature>
<reference evidence="3" key="1">
    <citation type="submission" date="2023-06" db="EMBL/GenBank/DDBJ databases">
        <title>Genome-scale phylogeny and comparative genomics of the fungal order Sordariales.</title>
        <authorList>
            <consortium name="Lawrence Berkeley National Laboratory"/>
            <person name="Hensen N."/>
            <person name="Bonometti L."/>
            <person name="Westerberg I."/>
            <person name="Brannstrom I.O."/>
            <person name="Guillou S."/>
            <person name="Cros-Aarteil S."/>
            <person name="Calhoun S."/>
            <person name="Haridas S."/>
            <person name="Kuo A."/>
            <person name="Mondo S."/>
            <person name="Pangilinan J."/>
            <person name="Riley R."/>
            <person name="Labutti K."/>
            <person name="Andreopoulos B."/>
            <person name="Lipzen A."/>
            <person name="Chen C."/>
            <person name="Yanf M."/>
            <person name="Daum C."/>
            <person name="Ng V."/>
            <person name="Clum A."/>
            <person name="Steindorff A."/>
            <person name="Ohm R."/>
            <person name="Martin F."/>
            <person name="Silar P."/>
            <person name="Natvig D."/>
            <person name="Lalanne C."/>
            <person name="Gautier V."/>
            <person name="Ament-Velasquez S.L."/>
            <person name="Kruys A."/>
            <person name="Hutchinson M.I."/>
            <person name="Powell A.J."/>
            <person name="Barry K."/>
            <person name="Miller A.N."/>
            <person name="Grigoriev I.V."/>
            <person name="Debuchy R."/>
            <person name="Gladieux P."/>
            <person name="Thoren M.H."/>
            <person name="Johannesson H."/>
        </authorList>
    </citation>
    <scope>NUCLEOTIDE SEQUENCE</scope>
    <source>
        <strain evidence="3">CBS 307.81</strain>
    </source>
</reference>
<feature type="region of interest" description="Disordered" evidence="1">
    <location>
        <begin position="226"/>
        <end position="249"/>
    </location>
</feature>
<comment type="caution">
    <text evidence="3">The sequence shown here is derived from an EMBL/GenBank/DDBJ whole genome shotgun (WGS) entry which is preliminary data.</text>
</comment>
<dbReference type="InterPro" id="IPR040009">
    <property type="entry name" value="Mtf2/C5D6.12-like"/>
</dbReference>
<dbReference type="InterPro" id="IPR043837">
    <property type="entry name" value="Mtf2-like_C"/>
</dbReference>
<dbReference type="EMBL" id="JAULSY010000057">
    <property type="protein sequence ID" value="KAK0668415.1"/>
    <property type="molecule type" value="Genomic_DNA"/>
</dbReference>
<sequence>MSTTLLPFLYQTRTLQRISRHAAPNPALRAFVHTTAATNLPLRPSPYAPQRRSSRPSRPGSNRRGPASDFTKPESIPFELPEDYERPPPRELNHLLTEAGDRSTITPTERDAFKAIFEEIAAKQSPSSLGDSSSLKPTKEGWPKSDVPLNLPAQPSTKETIDIIMQDAADVEARNMRRLQRPYGKRHPMTQAANTKDWNKALLRFPPSLRDAARRALNITEAQDAPFGSTDQDAETVSSRFGADPDMVLNPLGRSVQHEALRRAERARVEGMMQATKTDFELWDILEKEVFPLVARFGLDKPEPSVLKTTRPKGKRADIAAPAVEAEETPAPGDDTLPLHVYGPLYPRYLLAALRLFHQRFSHPSPLALNILPRVKELGPASYVLGASTPFYNELVRILWYRYGNAEGVLNMFEEMRKAGMLFDADSLKVLNAISSWVRASETGKQGPFLKELVSLPEWEYGMEARLKHWGTVMQDQRKYLANAI</sequence>
<feature type="region of interest" description="Disordered" evidence="1">
    <location>
        <begin position="123"/>
        <end position="154"/>
    </location>
</feature>
<evidence type="ECO:0000313" key="4">
    <source>
        <dbReference type="Proteomes" id="UP001174997"/>
    </source>
</evidence>
<dbReference type="PANTHER" id="PTHR39468">
    <property type="entry name" value="CHROMOSOME 7, WHOLE GENOME SHOTGUN SEQUENCE"/>
    <property type="match status" value="1"/>
</dbReference>
<evidence type="ECO:0000313" key="3">
    <source>
        <dbReference type="EMBL" id="KAK0668415.1"/>
    </source>
</evidence>
<name>A0AA40DCA3_9PEZI</name>